<dbReference type="Gene3D" id="1.20.1260.100">
    <property type="entry name" value="TspO/MBR protein"/>
    <property type="match status" value="1"/>
</dbReference>
<name>A0A8K0Y1N7_9RHOB</name>
<dbReference type="InterPro" id="IPR038330">
    <property type="entry name" value="TspO/MBR-related_sf"/>
</dbReference>
<keyword evidence="4 6" id="KW-1133">Transmembrane helix</keyword>
<proteinExistence type="inferred from homology"/>
<dbReference type="InterPro" id="IPR004307">
    <property type="entry name" value="TspO_MBR"/>
</dbReference>
<protein>
    <submittedName>
        <fullName evidence="7">Tryptophan-rich sensory protein</fullName>
    </submittedName>
</protein>
<comment type="similarity">
    <text evidence="2">Belongs to the TspO/BZRP family.</text>
</comment>
<dbReference type="PANTHER" id="PTHR10057">
    <property type="entry name" value="PERIPHERAL-TYPE BENZODIAZEPINE RECEPTOR"/>
    <property type="match status" value="1"/>
</dbReference>
<keyword evidence="5 6" id="KW-0472">Membrane</keyword>
<evidence type="ECO:0000256" key="1">
    <source>
        <dbReference type="ARBA" id="ARBA00004141"/>
    </source>
</evidence>
<evidence type="ECO:0000256" key="2">
    <source>
        <dbReference type="ARBA" id="ARBA00007524"/>
    </source>
</evidence>
<dbReference type="FunFam" id="1.20.1260.100:FF:000001">
    <property type="entry name" value="translocator protein 2"/>
    <property type="match status" value="1"/>
</dbReference>
<dbReference type="GO" id="GO:0033013">
    <property type="term" value="P:tetrapyrrole metabolic process"/>
    <property type="evidence" value="ECO:0007669"/>
    <property type="project" value="UniProtKB-ARBA"/>
</dbReference>
<evidence type="ECO:0000256" key="4">
    <source>
        <dbReference type="ARBA" id="ARBA00022989"/>
    </source>
</evidence>
<dbReference type="PANTHER" id="PTHR10057:SF0">
    <property type="entry name" value="TRANSLOCATOR PROTEIN"/>
    <property type="match status" value="1"/>
</dbReference>
<dbReference type="Pfam" id="PF03073">
    <property type="entry name" value="TspO_MBR"/>
    <property type="match status" value="1"/>
</dbReference>
<dbReference type="GO" id="GO:0016020">
    <property type="term" value="C:membrane"/>
    <property type="evidence" value="ECO:0007669"/>
    <property type="project" value="UniProtKB-SubCell"/>
</dbReference>
<feature type="transmembrane region" description="Helical" evidence="6">
    <location>
        <begin position="42"/>
        <end position="60"/>
    </location>
</feature>
<evidence type="ECO:0000256" key="5">
    <source>
        <dbReference type="ARBA" id="ARBA00023136"/>
    </source>
</evidence>
<comment type="subcellular location">
    <subcellularLocation>
        <location evidence="1">Membrane</location>
        <topology evidence="1">Multi-pass membrane protein</topology>
    </subcellularLocation>
</comment>
<sequence>MKDRIIQIAGAVVIVALGALIGTSFTPGAWYEGLTKPFFTPARWVFGPVWSVLYAIIGWVGARKFLYGGARGLWAAQMVVNFLWTPVFFGMQMPLAALAVIAVLWSLILAFILREWRADRISALLFLPYLAWVSLATALNAAIVLLN</sequence>
<gene>
    <name evidence="7" type="ORF">JL811_12615</name>
</gene>
<reference evidence="7" key="1">
    <citation type="submission" date="2021-01" db="EMBL/GenBank/DDBJ databases">
        <title>Tabrizicola alba sp. nov. a motile alkaliphilic bacterium isolated from a soda lake.</title>
        <authorList>
            <person name="Szuroczki S."/>
            <person name="Abbaszade G."/>
            <person name="Schumann P."/>
            <person name="Toth E."/>
        </authorList>
    </citation>
    <scope>NUCLEOTIDE SEQUENCE</scope>
    <source>
        <strain evidence="7">DMG-N-6</strain>
    </source>
</reference>
<keyword evidence="8" id="KW-1185">Reference proteome</keyword>
<dbReference type="RefSeq" id="WP_202689058.1">
    <property type="nucleotide sequence ID" value="NZ_JAESVN010000005.1"/>
</dbReference>
<dbReference type="CDD" id="cd15904">
    <property type="entry name" value="TSPO_MBR"/>
    <property type="match status" value="1"/>
</dbReference>
<dbReference type="EMBL" id="JAESVN010000005">
    <property type="protein sequence ID" value="MBL4918062.1"/>
    <property type="molecule type" value="Genomic_DNA"/>
</dbReference>
<evidence type="ECO:0000256" key="6">
    <source>
        <dbReference type="SAM" id="Phobius"/>
    </source>
</evidence>
<evidence type="ECO:0000256" key="3">
    <source>
        <dbReference type="ARBA" id="ARBA00022692"/>
    </source>
</evidence>
<feature type="transmembrane region" description="Helical" evidence="6">
    <location>
        <begin position="95"/>
        <end position="113"/>
    </location>
</feature>
<accession>A0A8K0Y1N7</accession>
<dbReference type="Proteomes" id="UP000648908">
    <property type="component" value="Unassembled WGS sequence"/>
</dbReference>
<feature type="transmembrane region" description="Helical" evidence="6">
    <location>
        <begin position="125"/>
        <end position="146"/>
    </location>
</feature>
<evidence type="ECO:0000313" key="7">
    <source>
        <dbReference type="EMBL" id="MBL4918062.1"/>
    </source>
</evidence>
<keyword evidence="3 6" id="KW-0812">Transmembrane</keyword>
<organism evidence="7 8">
    <name type="scientific">Szabonella alba</name>
    <dbReference type="NCBI Taxonomy" id="2804194"/>
    <lineage>
        <taxon>Bacteria</taxon>
        <taxon>Pseudomonadati</taxon>
        <taxon>Pseudomonadota</taxon>
        <taxon>Alphaproteobacteria</taxon>
        <taxon>Rhodobacterales</taxon>
        <taxon>Paracoccaceae</taxon>
        <taxon>Szabonella</taxon>
    </lineage>
</organism>
<feature type="transmembrane region" description="Helical" evidence="6">
    <location>
        <begin position="7"/>
        <end position="30"/>
    </location>
</feature>
<comment type="caution">
    <text evidence="7">The sequence shown here is derived from an EMBL/GenBank/DDBJ whole genome shotgun (WGS) entry which is preliminary data.</text>
</comment>
<evidence type="ECO:0000313" key="8">
    <source>
        <dbReference type="Proteomes" id="UP000648908"/>
    </source>
</evidence>
<dbReference type="AlphaFoldDB" id="A0A8K0Y1N7"/>
<dbReference type="PIRSF" id="PIRSF005859">
    <property type="entry name" value="PBR"/>
    <property type="match status" value="1"/>
</dbReference>